<dbReference type="GO" id="GO:0000160">
    <property type="term" value="P:phosphorelay signal transduction system"/>
    <property type="evidence" value="ECO:0007669"/>
    <property type="project" value="InterPro"/>
</dbReference>
<dbReference type="SUPFAM" id="SSF48452">
    <property type="entry name" value="TPR-like"/>
    <property type="match status" value="1"/>
</dbReference>
<evidence type="ECO:0000313" key="6">
    <source>
        <dbReference type="EMBL" id="BCB88496.1"/>
    </source>
</evidence>
<gene>
    <name evidence="6" type="ORF">Psuf_058090</name>
</gene>
<dbReference type="SUPFAM" id="SSF52540">
    <property type="entry name" value="P-loop containing nucleoside triphosphate hydrolases"/>
    <property type="match status" value="1"/>
</dbReference>
<dbReference type="Proteomes" id="UP000503011">
    <property type="component" value="Chromosome"/>
</dbReference>
<dbReference type="InterPro" id="IPR036388">
    <property type="entry name" value="WH-like_DNA-bd_sf"/>
</dbReference>
<dbReference type="GO" id="GO:0043531">
    <property type="term" value="F:ADP binding"/>
    <property type="evidence" value="ECO:0007669"/>
    <property type="project" value="InterPro"/>
</dbReference>
<comment type="similarity">
    <text evidence="1">Belongs to the AfsR/DnrI/RedD regulatory family.</text>
</comment>
<dbReference type="Pfam" id="PF03704">
    <property type="entry name" value="BTAD"/>
    <property type="match status" value="1"/>
</dbReference>
<dbReference type="AlphaFoldDB" id="A0A6F8YR10"/>
<dbReference type="GO" id="GO:0006355">
    <property type="term" value="P:regulation of DNA-templated transcription"/>
    <property type="evidence" value="ECO:0007669"/>
    <property type="project" value="InterPro"/>
</dbReference>
<keyword evidence="7" id="KW-1185">Reference proteome</keyword>
<accession>A0A6F8YR10</accession>
<evidence type="ECO:0000256" key="1">
    <source>
        <dbReference type="ARBA" id="ARBA00005820"/>
    </source>
</evidence>
<dbReference type="GO" id="GO:0003677">
    <property type="term" value="F:DNA binding"/>
    <property type="evidence" value="ECO:0007669"/>
    <property type="project" value="UniProtKB-UniRule"/>
</dbReference>
<dbReference type="SMART" id="SM01043">
    <property type="entry name" value="BTAD"/>
    <property type="match status" value="1"/>
</dbReference>
<evidence type="ECO:0000256" key="3">
    <source>
        <dbReference type="PROSITE-ProRule" id="PRU01091"/>
    </source>
</evidence>
<sequence length="797" mass="87516">MSGAQTSLYIEALGRVQARRGPSLVDVGPSKQRAVLAVLALHAGHAVTAEELQEAVWGPQPPLSGRHLVHTYIARLRQAFEPAVPRRRRLNVIAPAPSGYRLAVDSRHIDVCRFQDLVAQARLQSSADRHRRAFDLLGEAIRLWRDPSLTELEGLLHSSDEIQALRRRWVRAALEYVTAGLKTDSAPIVLATAERMAAAEPLHEEIQAQYLAVLERSGQRALALARFTDIRVRLREQLGVHPGPALAAAHRRLLDGDYGEPDLSPSIVRPMIDIGPVRPPWRGRGPMIGDLIHREADVEALVDILARNRLVTVAGPPGCGKSALALHIAARVRDAFTGGVVVADVSDLSDGTRVARRVLDLLDAEADADVTEVIGDQQLLLVLDNVEHIVDTSALVVDQIVRACPHACVIVTSRERLGLPTEAVWRVHPLAVPAAEELHALVNNPAAALFTQRAMQVQPGFRLHRQNAAAVATICRRLDGLPLALELAAAHLATDTLEGVVRRLDNPLREIRPARRGLPTHHRSLHAALKRSTDCLSAVERHFFERLADVPPEFDLDAVRDGRDTGSADVDAQGIIDKLVDKSLLSFINRPSGPIYRILGVVQHLAAEIRAANRSLGPAPAASGPLPRARRGRCPSRDVELPRRPRWSRRFPGSGPVCRYRPADRGRGRPVGRLASAIARNPVPQGLVPGEQVGRRRSAARITVDRPGPHHPGQRRARRRDQRHHCGPGRSVDLPRSGFRVCPQWPADAFGGSWYGSAPWGQFHTTIRGREPRRRRIHLVRSPRQGDRGRRPSLSGS</sequence>
<dbReference type="KEGG" id="psuu:Psuf_058090"/>
<dbReference type="InterPro" id="IPR003593">
    <property type="entry name" value="AAA+_ATPase"/>
</dbReference>
<dbReference type="Gene3D" id="1.10.10.10">
    <property type="entry name" value="Winged helix-like DNA-binding domain superfamily/Winged helix DNA-binding domain"/>
    <property type="match status" value="1"/>
</dbReference>
<dbReference type="SMART" id="SM00862">
    <property type="entry name" value="Trans_reg_C"/>
    <property type="match status" value="1"/>
</dbReference>
<dbReference type="InterPro" id="IPR005158">
    <property type="entry name" value="BTAD"/>
</dbReference>
<evidence type="ECO:0000256" key="2">
    <source>
        <dbReference type="ARBA" id="ARBA00023125"/>
    </source>
</evidence>
<evidence type="ECO:0000259" key="5">
    <source>
        <dbReference type="PROSITE" id="PS51755"/>
    </source>
</evidence>
<reference evidence="6 7" key="1">
    <citation type="submission" date="2020-03" db="EMBL/GenBank/DDBJ databases">
        <title>Whole genome shotgun sequence of Phytohabitans suffuscus NBRC 105367.</title>
        <authorList>
            <person name="Komaki H."/>
            <person name="Tamura T."/>
        </authorList>
    </citation>
    <scope>NUCLEOTIDE SEQUENCE [LARGE SCALE GENOMIC DNA]</scope>
    <source>
        <strain evidence="6 7">NBRC 105367</strain>
    </source>
</reference>
<dbReference type="PRINTS" id="PR00364">
    <property type="entry name" value="DISEASERSIST"/>
</dbReference>
<dbReference type="SUPFAM" id="SSF46894">
    <property type="entry name" value="C-terminal effector domain of the bipartite response regulators"/>
    <property type="match status" value="1"/>
</dbReference>
<feature type="region of interest" description="Disordered" evidence="4">
    <location>
        <begin position="683"/>
        <end position="738"/>
    </location>
</feature>
<dbReference type="Gene3D" id="1.25.40.10">
    <property type="entry name" value="Tetratricopeptide repeat domain"/>
    <property type="match status" value="1"/>
</dbReference>
<dbReference type="InterPro" id="IPR001867">
    <property type="entry name" value="OmpR/PhoB-type_DNA-bd"/>
</dbReference>
<dbReference type="PANTHER" id="PTHR47691">
    <property type="entry name" value="REGULATOR-RELATED"/>
    <property type="match status" value="1"/>
</dbReference>
<dbReference type="EMBL" id="AP022871">
    <property type="protein sequence ID" value="BCB88496.1"/>
    <property type="molecule type" value="Genomic_DNA"/>
</dbReference>
<dbReference type="SMART" id="SM00382">
    <property type="entry name" value="AAA"/>
    <property type="match status" value="1"/>
</dbReference>
<dbReference type="Gene3D" id="3.40.50.300">
    <property type="entry name" value="P-loop containing nucleotide triphosphate hydrolases"/>
    <property type="match status" value="1"/>
</dbReference>
<dbReference type="PROSITE" id="PS51755">
    <property type="entry name" value="OMPR_PHOB"/>
    <property type="match status" value="1"/>
</dbReference>
<dbReference type="InterPro" id="IPR027417">
    <property type="entry name" value="P-loop_NTPase"/>
</dbReference>
<dbReference type="InterPro" id="IPR016032">
    <property type="entry name" value="Sig_transdc_resp-reg_C-effctor"/>
</dbReference>
<evidence type="ECO:0000313" key="7">
    <source>
        <dbReference type="Proteomes" id="UP000503011"/>
    </source>
</evidence>
<dbReference type="Pfam" id="PF00486">
    <property type="entry name" value="Trans_reg_C"/>
    <property type="match status" value="1"/>
</dbReference>
<keyword evidence="2 3" id="KW-0238">DNA-binding</keyword>
<feature type="DNA-binding region" description="OmpR/PhoB-type" evidence="3">
    <location>
        <begin position="1"/>
        <end position="104"/>
    </location>
</feature>
<dbReference type="PANTHER" id="PTHR47691:SF3">
    <property type="entry name" value="HTH-TYPE TRANSCRIPTIONAL REGULATOR RV0890C-RELATED"/>
    <property type="match status" value="1"/>
</dbReference>
<name>A0A6F8YR10_9ACTN</name>
<evidence type="ECO:0000256" key="4">
    <source>
        <dbReference type="SAM" id="MobiDB-lite"/>
    </source>
</evidence>
<reference evidence="6 7" key="2">
    <citation type="submission" date="2020-03" db="EMBL/GenBank/DDBJ databases">
        <authorList>
            <person name="Ichikawa N."/>
            <person name="Kimura A."/>
            <person name="Kitahashi Y."/>
            <person name="Uohara A."/>
        </authorList>
    </citation>
    <scope>NUCLEOTIDE SEQUENCE [LARGE SCALE GENOMIC DNA]</scope>
    <source>
        <strain evidence="6 7">NBRC 105367</strain>
    </source>
</reference>
<feature type="compositionally biased region" description="Basic residues" evidence="4">
    <location>
        <begin position="712"/>
        <end position="727"/>
    </location>
</feature>
<feature type="domain" description="OmpR/PhoB-type" evidence="5">
    <location>
        <begin position="1"/>
        <end position="104"/>
    </location>
</feature>
<proteinExistence type="inferred from homology"/>
<organism evidence="6 7">
    <name type="scientific">Phytohabitans suffuscus</name>
    <dbReference type="NCBI Taxonomy" id="624315"/>
    <lineage>
        <taxon>Bacteria</taxon>
        <taxon>Bacillati</taxon>
        <taxon>Actinomycetota</taxon>
        <taxon>Actinomycetes</taxon>
        <taxon>Micromonosporales</taxon>
        <taxon>Micromonosporaceae</taxon>
    </lineage>
</organism>
<dbReference type="CDD" id="cd15831">
    <property type="entry name" value="BTAD"/>
    <property type="match status" value="1"/>
</dbReference>
<feature type="region of interest" description="Disordered" evidence="4">
    <location>
        <begin position="619"/>
        <end position="640"/>
    </location>
</feature>
<protein>
    <recommendedName>
        <fullName evidence="5">OmpR/PhoB-type domain-containing protein</fullName>
    </recommendedName>
</protein>
<feature type="region of interest" description="Disordered" evidence="4">
    <location>
        <begin position="778"/>
        <end position="797"/>
    </location>
</feature>
<dbReference type="InterPro" id="IPR011990">
    <property type="entry name" value="TPR-like_helical_dom_sf"/>
</dbReference>